<feature type="region of interest" description="Disordered" evidence="23">
    <location>
        <begin position="478"/>
        <end position="739"/>
    </location>
</feature>
<name>A0A7H8QRN8_TALRU</name>
<reference evidence="27" key="1">
    <citation type="submission" date="2020-06" db="EMBL/GenBank/DDBJ databases">
        <title>A chromosome-scale genome assembly of Talaromyces rugulosus W13939.</title>
        <authorList>
            <person name="Wang B."/>
            <person name="Guo L."/>
            <person name="Ye K."/>
            <person name="Wang L."/>
        </authorList>
    </citation>
    <scope>NUCLEOTIDE SEQUENCE [LARGE SCALE GENOMIC DNA]</scope>
    <source>
        <strain evidence="27">W13939</strain>
    </source>
</reference>
<dbReference type="GeneID" id="55991263"/>
<feature type="compositionally biased region" description="Polar residues" evidence="23">
    <location>
        <begin position="1942"/>
        <end position="1956"/>
    </location>
</feature>
<dbReference type="FunFam" id="3.30.200.20:FF:000294">
    <property type="entry name" value="Map kinase kinase"/>
    <property type="match status" value="1"/>
</dbReference>
<evidence type="ECO:0000256" key="24">
    <source>
        <dbReference type="SAM" id="Phobius"/>
    </source>
</evidence>
<feature type="region of interest" description="Disordered" evidence="23">
    <location>
        <begin position="1427"/>
        <end position="1449"/>
    </location>
</feature>
<dbReference type="KEGG" id="trg:TRUGW13939_03760"/>
<comment type="catalytic activity">
    <reaction evidence="18">
        <text>L-threonyl-[protein] + ATP = O-phospho-L-threonyl-[protein] + ADP + H(+)</text>
        <dbReference type="Rhea" id="RHEA:46608"/>
        <dbReference type="Rhea" id="RHEA-COMP:11060"/>
        <dbReference type="Rhea" id="RHEA-COMP:11605"/>
        <dbReference type="ChEBI" id="CHEBI:15378"/>
        <dbReference type="ChEBI" id="CHEBI:30013"/>
        <dbReference type="ChEBI" id="CHEBI:30616"/>
        <dbReference type="ChEBI" id="CHEBI:61977"/>
        <dbReference type="ChEBI" id="CHEBI:456216"/>
        <dbReference type="EC" id="2.7.11.24"/>
    </reaction>
    <physiologicalReaction direction="left-to-right" evidence="18">
        <dbReference type="Rhea" id="RHEA:46609"/>
    </physiologicalReaction>
</comment>
<dbReference type="GO" id="GO:0005524">
    <property type="term" value="F:ATP binding"/>
    <property type="evidence" value="ECO:0007669"/>
    <property type="project" value="UniProtKB-UniRule"/>
</dbReference>
<evidence type="ECO:0000256" key="10">
    <source>
        <dbReference type="ARBA" id="ARBA00022741"/>
    </source>
</evidence>
<evidence type="ECO:0000256" key="7">
    <source>
        <dbReference type="ARBA" id="ARBA00022527"/>
    </source>
</evidence>
<dbReference type="PROSITE" id="PS50011">
    <property type="entry name" value="PROTEIN_KINASE_DOM"/>
    <property type="match status" value="2"/>
</dbReference>
<feature type="compositionally biased region" description="Polar residues" evidence="23">
    <location>
        <begin position="1920"/>
        <end position="1930"/>
    </location>
</feature>
<evidence type="ECO:0000256" key="4">
    <source>
        <dbReference type="ARBA" id="ARBA00012411"/>
    </source>
</evidence>
<feature type="compositionally biased region" description="Gly residues" evidence="23">
    <location>
        <begin position="1537"/>
        <end position="1553"/>
    </location>
</feature>
<feature type="compositionally biased region" description="Basic and acidic residues" evidence="23">
    <location>
        <begin position="501"/>
        <end position="518"/>
    </location>
</feature>
<feature type="compositionally biased region" description="Polar residues" evidence="23">
    <location>
        <begin position="1477"/>
        <end position="1493"/>
    </location>
</feature>
<dbReference type="PROSITE" id="PS00107">
    <property type="entry name" value="PROTEIN_KINASE_ATP"/>
    <property type="match status" value="1"/>
</dbReference>
<keyword evidence="6" id="KW-0963">Cytoplasm</keyword>
<evidence type="ECO:0000256" key="6">
    <source>
        <dbReference type="ARBA" id="ARBA00022490"/>
    </source>
</evidence>
<feature type="compositionally biased region" description="Basic and acidic residues" evidence="23">
    <location>
        <begin position="751"/>
        <end position="775"/>
    </location>
</feature>
<keyword evidence="11" id="KW-0418">Kinase</keyword>
<feature type="region of interest" description="Disordered" evidence="23">
    <location>
        <begin position="1824"/>
        <end position="2002"/>
    </location>
</feature>
<dbReference type="OrthoDB" id="2018507at2759"/>
<dbReference type="InterPro" id="IPR019145">
    <property type="entry name" value="Mediator_Med10"/>
</dbReference>
<dbReference type="Gene3D" id="3.30.200.20">
    <property type="entry name" value="Phosphorylase Kinase, domain 1"/>
    <property type="match status" value="1"/>
</dbReference>
<dbReference type="PANTHER" id="PTHR22967">
    <property type="entry name" value="SERINE/THREONINE PROTEIN KINASE"/>
    <property type="match status" value="1"/>
</dbReference>
<dbReference type="RefSeq" id="XP_035342832.1">
    <property type="nucleotide sequence ID" value="XM_035486939.1"/>
</dbReference>
<feature type="binding site" evidence="22">
    <location>
        <position position="2082"/>
    </location>
    <ligand>
        <name>ATP</name>
        <dbReference type="ChEBI" id="CHEBI:30616"/>
    </ligand>
</feature>
<keyword evidence="24" id="KW-1133">Transmembrane helix</keyword>
<keyword evidence="12 22" id="KW-0067">ATP-binding</keyword>
<evidence type="ECO:0000256" key="19">
    <source>
        <dbReference type="ARBA" id="ARBA00048130"/>
    </source>
</evidence>
<evidence type="ECO:0000256" key="3">
    <source>
        <dbReference type="ARBA" id="ARBA00005389"/>
    </source>
</evidence>
<evidence type="ECO:0000256" key="21">
    <source>
        <dbReference type="ARBA" id="ARBA00071969"/>
    </source>
</evidence>
<evidence type="ECO:0000256" key="8">
    <source>
        <dbReference type="ARBA" id="ARBA00022553"/>
    </source>
</evidence>
<feature type="compositionally biased region" description="Polar residues" evidence="23">
    <location>
        <begin position="1992"/>
        <end position="2001"/>
    </location>
</feature>
<dbReference type="PANTHER" id="PTHR22967:SF57">
    <property type="entry name" value="AUXILIN, ISOFORM A-RELATED"/>
    <property type="match status" value="1"/>
</dbReference>
<feature type="compositionally biased region" description="Basic residues" evidence="23">
    <location>
        <begin position="1612"/>
        <end position="1628"/>
    </location>
</feature>
<evidence type="ECO:0000256" key="17">
    <source>
        <dbReference type="ARBA" id="ARBA00047899"/>
    </source>
</evidence>
<dbReference type="InterPro" id="IPR000719">
    <property type="entry name" value="Prot_kinase_dom"/>
</dbReference>
<feature type="compositionally biased region" description="Basic and acidic residues" evidence="23">
    <location>
        <begin position="701"/>
        <end position="713"/>
    </location>
</feature>
<feature type="transmembrane region" description="Helical" evidence="24">
    <location>
        <begin position="1260"/>
        <end position="1285"/>
    </location>
</feature>
<dbReference type="EMBL" id="CP055899">
    <property type="protein sequence ID" value="QKX56654.1"/>
    <property type="molecule type" value="Genomic_DNA"/>
</dbReference>
<evidence type="ECO:0000259" key="25">
    <source>
        <dbReference type="PROSITE" id="PS50011"/>
    </source>
</evidence>
<feature type="region of interest" description="Disordered" evidence="23">
    <location>
        <begin position="1512"/>
        <end position="1670"/>
    </location>
</feature>
<sequence length="2345" mass="256953">MASYNTQPQAHQHHHAASFNAAVSMGSSAPAGTFVPGTKVQVGNHRVVIEKYLSEGGFAHVYVVKLPQPIDGAETAVLKRVAVPDKTALAGMRTEVETMKKLKGHRHIVKYMDSHASQLKGGGYEVFLLMENCQGGGLIDFMNTRLQHRLTEPEIIKVFSDVAEGVACMHYLKPPLLHRDLKVENVLISLTGKNPVYKLCDFGSTAPPRPAATSGAEGRLIEDDIQRHTTMQYRSPEMIDVYRKQPIDEKSDIWALGVLLYKLCYYTTPFEEVGQMAILNASYKFPSYPTFSDRLKRLISSMLQENPQRRPTIYEALKEACSIQGKDVPIRDIYAQRTQSEARRQQELPPSSSETPRVGAVFSPPMQETKIIPEIAPMRRGRPTKSASQQNSAHPSPSPYRGTPSNDPFAVLDGGKSKGESADELSNRFPTLDQFSLLHEKGGKFDFEPSAGGEAKPEPVELSQRVTNALADDAFVKPASPALLPKKEVTESQQKPVRAPSVDKKQKESPSLRGEPDRGQLQQPQQLQDADARKPQMKSTGTMTEVSPSPNVESRSSSNRPIYRFPQSSNERRQPSQSWPERNRMSGSVPSQTTTIDRVEPKPKPSSERIPQVSTSSARPSMEASSRPSLRDLDEAYLRPKSANSRSRPSSIHIAGGGDSLGDKGFTSAPQDQYEDGEPLQHARTDGDWSTERPNIGSDVDYLRAREEEELARKKEKRLSSGSMKHAKRSSLSSLAVSGRGLLSGRFGEAFRRFEQNTSDKSRTPSPNEVERRLPPIDGSEATDRSDDGHIDSGYTDISPEMRREMERRRLSQEEKRVANAAAEYRLRVSGRNGAGGRDGVKAAAIQNKVQSLLQDNTKSAPKTASGYGKYTESESGETGQTPEAENREYVPRLPTRPKPPPKDTRLVIGSQGGGGGFVQPQAPSEGVSPSSRGPQQRPMAPPKPKNLRTGPTGNTPTSERAPTLPIFRFSFLVPTMAPVTLSTVDSELKDVIQQLFEIQSAVHGYLGAESQTELVRKIKTLTLSLSTLSKDTKTAATDPSVLAEEANFPSTTKKSNDPPIANVRLPPEIIDYVDAARNPDIYTREFVELVQRGNQDLKGKQDAFSSFRDVLAQYFYFPGSVLAGSHVFCRHRASVSSMASTVSSTPSDGITGGYTGNDLGLEITIATFTGVAWYNAIELLVLVFVTFQRYNGLYFWSLLISSAVGVIPYSIGFLMKFFQLTSATWLSVTFLTVGWYAMVTGQSMVLYSRLHLLNRNPKILRPVLCMIIVNAIALHIPTTVLTYGSNFGSPRDTFVAGYNVMEKIQMTGFCLQEFILSGIYIYEAVGLLKANPEHGSRKIMYQLLCINLVIITMDVGLLVVEYMNLYMVETTLKGAIYSIKLKLEFAVLGKLVHLVKTHGWKPEVSIQGNAGDAFPDFVDATRVTSDVTHASPPPHHHPHPRGSSFQSPFMNHDDVSIAMFEHSAPPVTPDPEQQPRHSSTSESWSGETQTNRIEPVRGLEAIDFEMSGRFQSHDSHTYNDHPGAGSRDGDTSASAGGNGGDDGGRGSRGSLGGSESDGRQAGGRHAGGDGDDRDLRSRGRRDDGVRSRAGVASRGSRRSRLGHNRGDGRRRNSRSGRSHSWRSRGRGSRGLTSWAVGDGGSARGDGLDVNGGHGDLGGGSASKEGNGSERELHFDWETTIPRQQITGWRNKRLRGAQSLIAQCECRLALPGARPPSFPPAQPSSRRPLQPCIIISLVLFPPRLVLPHVRYPLFASSCLVLLPPSLEPLPATESVFVRQGRETSKRSTDLTSTLLYVRSACAEKERHFDKIERRDSRILYKLADDLHSNQPQPGLDHSRTTTTTTNNMSSPAPLLRPPVPGARSNSGSRTPRLTLGIPPSPSMRPVNPPNGGEASNVSDIPLPRPSATRPGPPPLRLSTPMLNTNASSDNGRPILQLAPLSTGGSTDNGLSRSGNNIHPDGRNSGPTSASSSSYSTLSFATGGLRHPAGTPDPSSAISSVYSDRENGVSMERDNSVNGLLPDLDKLSLDMGRPLDVEDLDDDGWLAASEQKKINELGGLGEGAGGAVTRCKLKGANTVFALKIITTDPNPDVKKQIIRELNFNKDCASEHICRYYGAFMDKSTGTISIAMEFCEGGSLDSIYREVRKLGGRTGEKVLGKVAEGVLNGLSYLHSRKIIHRDIKPSNILLCRNGQVKLCDFGVSGEFGTKGDANTFIGTSYYMAPERITGQSYTITSDVWSLGVTLLEVAQHRFPFPADGTEMQPRAGLIDLLTYIVSQPIPRLKDEPENNIHWSDNFKYFIECSLEKDPPRRATPWRMLDHPWMQDIRTKKVKMANFIREVWGWTE</sequence>
<feature type="compositionally biased region" description="Basic and acidic residues" evidence="23">
    <location>
        <begin position="800"/>
        <end position="816"/>
    </location>
</feature>
<proteinExistence type="inferred from homology"/>
<evidence type="ECO:0000256" key="9">
    <source>
        <dbReference type="ARBA" id="ARBA00022679"/>
    </source>
</evidence>
<keyword evidence="15" id="KW-0539">Nucleus</keyword>
<feature type="compositionally biased region" description="Polar residues" evidence="23">
    <location>
        <begin position="950"/>
        <end position="961"/>
    </location>
</feature>
<feature type="transmembrane region" description="Helical" evidence="24">
    <location>
        <begin position="1218"/>
        <end position="1239"/>
    </location>
</feature>
<comment type="similarity">
    <text evidence="16">Belongs to the protein kinase superfamily. STE Ser/Thr protein kinase family. MAP kinase kinase subfamily.</text>
</comment>
<feature type="transmembrane region" description="Helical" evidence="24">
    <location>
        <begin position="1305"/>
        <end position="1323"/>
    </location>
</feature>
<feature type="compositionally biased region" description="Pro residues" evidence="23">
    <location>
        <begin position="1878"/>
        <end position="1888"/>
    </location>
</feature>
<feature type="compositionally biased region" description="Low complexity" evidence="23">
    <location>
        <begin position="1964"/>
        <end position="1978"/>
    </location>
</feature>
<feature type="region of interest" description="Disordered" evidence="23">
    <location>
        <begin position="338"/>
        <end position="424"/>
    </location>
</feature>
<keyword evidence="8" id="KW-0597">Phosphoprotein</keyword>
<dbReference type="GO" id="GO:0016592">
    <property type="term" value="C:mediator complex"/>
    <property type="evidence" value="ECO:0007669"/>
    <property type="project" value="InterPro"/>
</dbReference>
<dbReference type="InterPro" id="IPR008271">
    <property type="entry name" value="Ser/Thr_kinase_AS"/>
</dbReference>
<dbReference type="PROSITE" id="PS00108">
    <property type="entry name" value="PROTEIN_KINASE_ST"/>
    <property type="match status" value="2"/>
</dbReference>
<feature type="compositionally biased region" description="Basic and acidic residues" evidence="23">
    <location>
        <begin position="597"/>
        <end position="607"/>
    </location>
</feature>
<feature type="compositionally biased region" description="Polar residues" evidence="23">
    <location>
        <begin position="385"/>
        <end position="395"/>
    </location>
</feature>
<feature type="compositionally biased region" description="Basic and acidic residues" evidence="23">
    <location>
        <begin position="1567"/>
        <end position="1587"/>
    </location>
</feature>
<dbReference type="CDD" id="cd06621">
    <property type="entry name" value="PKc_Pek1_like"/>
    <property type="match status" value="1"/>
</dbReference>
<keyword evidence="9" id="KW-0808">Transferase</keyword>
<dbReference type="FunFam" id="1.10.510.10:FF:000441">
    <property type="entry name" value="Serine/threonine protein kinase"/>
    <property type="match status" value="1"/>
</dbReference>
<dbReference type="GO" id="GO:0005737">
    <property type="term" value="C:cytoplasm"/>
    <property type="evidence" value="ECO:0007669"/>
    <property type="project" value="UniProtKB-SubCell"/>
</dbReference>
<evidence type="ECO:0000313" key="26">
    <source>
        <dbReference type="EMBL" id="QKX56654.1"/>
    </source>
</evidence>
<dbReference type="FunFam" id="1.10.510.10:FF:000263">
    <property type="entry name" value="MAP kinase skh1/pek1"/>
    <property type="match status" value="1"/>
</dbReference>
<gene>
    <name evidence="26" type="ORF">TRUGW13939_03760</name>
</gene>
<feature type="compositionally biased region" description="Low complexity" evidence="23">
    <location>
        <begin position="545"/>
        <end position="560"/>
    </location>
</feature>
<feature type="compositionally biased region" description="Basic and acidic residues" evidence="23">
    <location>
        <begin position="629"/>
        <end position="638"/>
    </location>
</feature>
<dbReference type="Gene3D" id="1.10.510.10">
    <property type="entry name" value="Transferase(Phosphotransferase) domain 1"/>
    <property type="match status" value="2"/>
</dbReference>
<dbReference type="SUPFAM" id="SSF56112">
    <property type="entry name" value="Protein kinase-like (PK-like)"/>
    <property type="match status" value="2"/>
</dbReference>
<evidence type="ECO:0000256" key="20">
    <source>
        <dbReference type="ARBA" id="ARBA00048679"/>
    </source>
</evidence>
<dbReference type="CDD" id="cd14037">
    <property type="entry name" value="STKc_NAK_like"/>
    <property type="match status" value="1"/>
</dbReference>
<keyword evidence="27" id="KW-1185">Reference proteome</keyword>
<evidence type="ECO:0000256" key="2">
    <source>
        <dbReference type="ARBA" id="ARBA00004496"/>
    </source>
</evidence>
<dbReference type="EC" id="2.7.11.24" evidence="4"/>
<feature type="domain" description="Protein kinase" evidence="25">
    <location>
        <begin position="47"/>
        <end position="322"/>
    </location>
</feature>
<dbReference type="Pfam" id="PF00069">
    <property type="entry name" value="Pkinase"/>
    <property type="match status" value="2"/>
</dbReference>
<evidence type="ECO:0000256" key="11">
    <source>
        <dbReference type="ARBA" id="ARBA00022777"/>
    </source>
</evidence>
<evidence type="ECO:0000256" key="14">
    <source>
        <dbReference type="ARBA" id="ARBA00023163"/>
    </source>
</evidence>
<comment type="similarity">
    <text evidence="3">Belongs to the Mediator complex subunit 10 family.</text>
</comment>
<dbReference type="InterPro" id="IPR017441">
    <property type="entry name" value="Protein_kinase_ATP_BS"/>
</dbReference>
<evidence type="ECO:0000256" key="15">
    <source>
        <dbReference type="ARBA" id="ARBA00023242"/>
    </source>
</evidence>
<keyword evidence="7" id="KW-0723">Serine/threonine-protein kinase</keyword>
<evidence type="ECO:0000256" key="18">
    <source>
        <dbReference type="ARBA" id="ARBA00047919"/>
    </source>
</evidence>
<comment type="catalytic activity">
    <reaction evidence="19">
        <text>L-seryl-[protein] + ATP = O-phospho-L-seryl-[protein] + ADP + H(+)</text>
        <dbReference type="Rhea" id="RHEA:17989"/>
        <dbReference type="Rhea" id="RHEA-COMP:9863"/>
        <dbReference type="Rhea" id="RHEA-COMP:11604"/>
        <dbReference type="ChEBI" id="CHEBI:15378"/>
        <dbReference type="ChEBI" id="CHEBI:29999"/>
        <dbReference type="ChEBI" id="CHEBI:30616"/>
        <dbReference type="ChEBI" id="CHEBI:83421"/>
        <dbReference type="ChEBI" id="CHEBI:456216"/>
        <dbReference type="EC" id="2.7.11.24"/>
    </reaction>
    <physiologicalReaction direction="left-to-right" evidence="19">
        <dbReference type="Rhea" id="RHEA:17990"/>
    </physiologicalReaction>
</comment>
<feature type="region of interest" description="Disordered" evidence="23">
    <location>
        <begin position="1463"/>
        <end position="1498"/>
    </location>
</feature>
<dbReference type="Pfam" id="PF24802">
    <property type="entry name" value="DUF7703"/>
    <property type="match status" value="1"/>
</dbReference>
<feature type="transmembrane region" description="Helical" evidence="24">
    <location>
        <begin position="1166"/>
        <end position="1187"/>
    </location>
</feature>
<dbReference type="GO" id="GO:0006357">
    <property type="term" value="P:regulation of transcription by RNA polymerase II"/>
    <property type="evidence" value="ECO:0007669"/>
    <property type="project" value="InterPro"/>
</dbReference>
<feature type="compositionally biased region" description="Basic and acidic residues" evidence="23">
    <location>
        <begin position="679"/>
        <end position="691"/>
    </location>
</feature>
<evidence type="ECO:0000256" key="1">
    <source>
        <dbReference type="ARBA" id="ARBA00004123"/>
    </source>
</evidence>
<dbReference type="SMART" id="SM00220">
    <property type="entry name" value="S_TKc"/>
    <property type="match status" value="2"/>
</dbReference>
<evidence type="ECO:0000313" key="27">
    <source>
        <dbReference type="Proteomes" id="UP000509510"/>
    </source>
</evidence>
<feature type="compositionally biased region" description="Polar residues" evidence="23">
    <location>
        <begin position="575"/>
        <end position="596"/>
    </location>
</feature>
<keyword evidence="10 22" id="KW-0547">Nucleotide-binding</keyword>
<keyword evidence="24" id="KW-0812">Transmembrane</keyword>
<keyword evidence="13" id="KW-0805">Transcription regulation</keyword>
<dbReference type="GO" id="GO:0004707">
    <property type="term" value="F:MAP kinase activity"/>
    <property type="evidence" value="ECO:0007669"/>
    <property type="project" value="UniProtKB-EC"/>
</dbReference>
<feature type="compositionally biased region" description="Polar residues" evidence="23">
    <location>
        <begin position="612"/>
        <end position="628"/>
    </location>
</feature>
<dbReference type="InterPro" id="IPR056120">
    <property type="entry name" value="DUF7703"/>
</dbReference>
<dbReference type="Pfam" id="PF09748">
    <property type="entry name" value="Med10"/>
    <property type="match status" value="1"/>
</dbReference>
<feature type="compositionally biased region" description="Polar residues" evidence="23">
    <location>
        <begin position="852"/>
        <end position="863"/>
    </location>
</feature>
<comment type="subcellular location">
    <subcellularLocation>
        <location evidence="2">Cytoplasm</location>
    </subcellularLocation>
    <subcellularLocation>
        <location evidence="1">Nucleus</location>
    </subcellularLocation>
</comment>
<dbReference type="Proteomes" id="UP000509510">
    <property type="component" value="Chromosome II"/>
</dbReference>
<feature type="transmembrane region" description="Helical" evidence="24">
    <location>
        <begin position="1344"/>
        <end position="1364"/>
    </location>
</feature>
<feature type="region of interest" description="Disordered" evidence="23">
    <location>
        <begin position="852"/>
        <end position="962"/>
    </location>
</feature>
<accession>A0A7H8QRN8</accession>
<dbReference type="EC" id="2.7.11.1" evidence="5"/>
<evidence type="ECO:0000256" key="16">
    <source>
        <dbReference type="ARBA" id="ARBA00038035"/>
    </source>
</evidence>
<evidence type="ECO:0000256" key="23">
    <source>
        <dbReference type="SAM" id="MobiDB-lite"/>
    </source>
</evidence>
<feature type="transmembrane region" description="Helical" evidence="24">
    <location>
        <begin position="1194"/>
        <end position="1212"/>
    </location>
</feature>
<evidence type="ECO:0000256" key="12">
    <source>
        <dbReference type="ARBA" id="ARBA00022840"/>
    </source>
</evidence>
<organism evidence="26 27">
    <name type="scientific">Talaromyces rugulosus</name>
    <name type="common">Penicillium rugulosum</name>
    <dbReference type="NCBI Taxonomy" id="121627"/>
    <lineage>
        <taxon>Eukaryota</taxon>
        <taxon>Fungi</taxon>
        <taxon>Dikarya</taxon>
        <taxon>Ascomycota</taxon>
        <taxon>Pezizomycotina</taxon>
        <taxon>Eurotiomycetes</taxon>
        <taxon>Eurotiomycetidae</taxon>
        <taxon>Eurotiales</taxon>
        <taxon>Trichocomaceae</taxon>
        <taxon>Talaromyces</taxon>
        <taxon>Talaromyces sect. Islandici</taxon>
    </lineage>
</organism>
<feature type="compositionally biased region" description="Basic and acidic residues" evidence="23">
    <location>
        <begin position="782"/>
        <end position="791"/>
    </location>
</feature>
<keyword evidence="14" id="KW-0804">Transcription</keyword>
<comment type="catalytic activity">
    <reaction evidence="20">
        <text>L-seryl-[protein] + ATP = O-phospho-L-seryl-[protein] + ADP + H(+)</text>
        <dbReference type="Rhea" id="RHEA:17989"/>
        <dbReference type="Rhea" id="RHEA-COMP:9863"/>
        <dbReference type="Rhea" id="RHEA-COMP:11604"/>
        <dbReference type="ChEBI" id="CHEBI:15378"/>
        <dbReference type="ChEBI" id="CHEBI:29999"/>
        <dbReference type="ChEBI" id="CHEBI:30616"/>
        <dbReference type="ChEBI" id="CHEBI:83421"/>
        <dbReference type="ChEBI" id="CHEBI:456216"/>
        <dbReference type="EC" id="2.7.11.1"/>
    </reaction>
</comment>
<feature type="domain" description="Protein kinase" evidence="25">
    <location>
        <begin position="2053"/>
        <end position="2323"/>
    </location>
</feature>
<comment type="catalytic activity">
    <reaction evidence="17">
        <text>L-threonyl-[protein] + ATP = O-phospho-L-threonyl-[protein] + ADP + H(+)</text>
        <dbReference type="Rhea" id="RHEA:46608"/>
        <dbReference type="Rhea" id="RHEA-COMP:11060"/>
        <dbReference type="Rhea" id="RHEA-COMP:11605"/>
        <dbReference type="ChEBI" id="CHEBI:15378"/>
        <dbReference type="ChEBI" id="CHEBI:30013"/>
        <dbReference type="ChEBI" id="CHEBI:30616"/>
        <dbReference type="ChEBI" id="CHEBI:61977"/>
        <dbReference type="ChEBI" id="CHEBI:456216"/>
        <dbReference type="EC" id="2.7.11.1"/>
    </reaction>
</comment>
<keyword evidence="24" id="KW-0472">Membrane</keyword>
<protein>
    <recommendedName>
        <fullName evidence="21">Mitogen-activated protein kinase kinae mkk2</fullName>
        <ecNumber evidence="5">2.7.11.1</ecNumber>
        <ecNumber evidence="4">2.7.11.24</ecNumber>
    </recommendedName>
</protein>
<evidence type="ECO:0000256" key="22">
    <source>
        <dbReference type="PROSITE-ProRule" id="PRU10141"/>
    </source>
</evidence>
<feature type="region of interest" description="Disordered" evidence="23">
    <location>
        <begin position="443"/>
        <end position="466"/>
    </location>
</feature>
<dbReference type="GO" id="GO:0003712">
    <property type="term" value="F:transcription coregulator activity"/>
    <property type="evidence" value="ECO:0007669"/>
    <property type="project" value="InterPro"/>
</dbReference>
<dbReference type="InterPro" id="IPR011009">
    <property type="entry name" value="Kinase-like_dom_sf"/>
</dbReference>
<evidence type="ECO:0000256" key="13">
    <source>
        <dbReference type="ARBA" id="ARBA00023015"/>
    </source>
</evidence>
<feature type="region of interest" description="Disordered" evidence="23">
    <location>
        <begin position="751"/>
        <end position="816"/>
    </location>
</feature>
<evidence type="ECO:0000256" key="5">
    <source>
        <dbReference type="ARBA" id="ARBA00012513"/>
    </source>
</evidence>
<feature type="compositionally biased region" description="Gly residues" evidence="23">
    <location>
        <begin position="1638"/>
        <end position="1661"/>
    </location>
</feature>